<dbReference type="SUPFAM" id="SSF46689">
    <property type="entry name" value="Homeodomain-like"/>
    <property type="match status" value="1"/>
</dbReference>
<feature type="domain" description="HTH tetR-type" evidence="5">
    <location>
        <begin position="7"/>
        <end position="67"/>
    </location>
</feature>
<evidence type="ECO:0000256" key="1">
    <source>
        <dbReference type="ARBA" id="ARBA00023015"/>
    </source>
</evidence>
<keyword evidence="8" id="KW-1185">Reference proteome</keyword>
<dbReference type="InterPro" id="IPR009057">
    <property type="entry name" value="Homeodomain-like_sf"/>
</dbReference>
<dbReference type="GO" id="GO:0000976">
    <property type="term" value="F:transcription cis-regulatory region binding"/>
    <property type="evidence" value="ECO:0007669"/>
    <property type="project" value="TreeGrafter"/>
</dbReference>
<evidence type="ECO:0000259" key="5">
    <source>
        <dbReference type="PROSITE" id="PS50977"/>
    </source>
</evidence>
<dbReference type="Proteomes" id="UP000515871">
    <property type="component" value="Chromosome"/>
</dbReference>
<evidence type="ECO:0000313" key="8">
    <source>
        <dbReference type="Proteomes" id="UP000515871"/>
    </source>
</evidence>
<dbReference type="PROSITE" id="PS50977">
    <property type="entry name" value="HTH_TETR_2"/>
    <property type="match status" value="1"/>
</dbReference>
<dbReference type="PRINTS" id="PR00455">
    <property type="entry name" value="HTHTETR"/>
</dbReference>
<evidence type="ECO:0000256" key="2">
    <source>
        <dbReference type="ARBA" id="ARBA00023125"/>
    </source>
</evidence>
<evidence type="ECO:0000256" key="3">
    <source>
        <dbReference type="ARBA" id="ARBA00023163"/>
    </source>
</evidence>
<keyword evidence="2 4" id="KW-0238">DNA-binding</keyword>
<dbReference type="RefSeq" id="WP_154595337.1">
    <property type="nucleotide sequence ID" value="NZ_CP060587.1"/>
</dbReference>
<proteinExistence type="predicted"/>
<accession>A0A8I0EU20</accession>
<reference evidence="6" key="1">
    <citation type="submission" date="2020-09" db="EMBL/GenBank/DDBJ databases">
        <title>Novel species in genus Aeromicrobium.</title>
        <authorList>
            <person name="Zhang G."/>
        </authorList>
    </citation>
    <scope>NUCLEOTIDE SEQUENCE</scope>
    <source>
        <strain evidence="7">Zg-629</strain>
        <strain evidence="8">zg-629</strain>
        <strain evidence="6">Zg-636</strain>
    </source>
</reference>
<name>A0A8I0EU20_9ACTN</name>
<dbReference type="EMBL" id="JACTVM010000001">
    <property type="protein sequence ID" value="MBC9225529.1"/>
    <property type="molecule type" value="Genomic_DNA"/>
</dbReference>
<feature type="DNA-binding region" description="H-T-H motif" evidence="4">
    <location>
        <begin position="30"/>
        <end position="49"/>
    </location>
</feature>
<keyword evidence="1" id="KW-0805">Transcription regulation</keyword>
<organism evidence="6 9">
    <name type="scientific">Aeromicrobium senzhongii</name>
    <dbReference type="NCBI Taxonomy" id="2663859"/>
    <lineage>
        <taxon>Bacteria</taxon>
        <taxon>Bacillati</taxon>
        <taxon>Actinomycetota</taxon>
        <taxon>Actinomycetes</taxon>
        <taxon>Propionibacteriales</taxon>
        <taxon>Nocardioidaceae</taxon>
        <taxon>Aeromicrobium</taxon>
    </lineage>
</organism>
<dbReference type="Proteomes" id="UP000620591">
    <property type="component" value="Unassembled WGS sequence"/>
</dbReference>
<dbReference type="PANTHER" id="PTHR30055">
    <property type="entry name" value="HTH-TYPE TRANSCRIPTIONAL REGULATOR RUTR"/>
    <property type="match status" value="1"/>
</dbReference>
<sequence>MARLHAEERRKQLLEAAREEFLRVGPGSARVSDIADRAGVNVALLYRYFDSKEQLFEEAIVEPLDQLMRTRLVSTPVPGVPDMIDAFYRALLGVFTDYLEVFHVVLFSDRANGQDFYLRRIAPYMDAIAAQTAAADTVWSQTLDPKLTTPMCVGMCWGVAMDAHFRGVEVDADTAVAALTAITIGGLSLAAEIDPSSRGTAG</sequence>
<evidence type="ECO:0000313" key="7">
    <source>
        <dbReference type="EMBL" id="QNL95393.1"/>
    </source>
</evidence>
<keyword evidence="3" id="KW-0804">Transcription</keyword>
<dbReference type="GO" id="GO:0003700">
    <property type="term" value="F:DNA-binding transcription factor activity"/>
    <property type="evidence" value="ECO:0007669"/>
    <property type="project" value="TreeGrafter"/>
</dbReference>
<evidence type="ECO:0000313" key="9">
    <source>
        <dbReference type="Proteomes" id="UP000620591"/>
    </source>
</evidence>
<dbReference type="InterPro" id="IPR001647">
    <property type="entry name" value="HTH_TetR"/>
</dbReference>
<dbReference type="InterPro" id="IPR050109">
    <property type="entry name" value="HTH-type_TetR-like_transc_reg"/>
</dbReference>
<gene>
    <name evidence="7" type="ORF">H9L21_05575</name>
    <name evidence="6" type="ORF">IBG24_04265</name>
</gene>
<dbReference type="Gene3D" id="1.10.357.10">
    <property type="entry name" value="Tetracycline Repressor, domain 2"/>
    <property type="match status" value="1"/>
</dbReference>
<evidence type="ECO:0000313" key="6">
    <source>
        <dbReference type="EMBL" id="MBC9225529.1"/>
    </source>
</evidence>
<dbReference type="PANTHER" id="PTHR30055:SF234">
    <property type="entry name" value="HTH-TYPE TRANSCRIPTIONAL REGULATOR BETI"/>
    <property type="match status" value="1"/>
</dbReference>
<dbReference type="EMBL" id="CP060587">
    <property type="protein sequence ID" value="QNL95393.1"/>
    <property type="molecule type" value="Genomic_DNA"/>
</dbReference>
<dbReference type="AlphaFoldDB" id="A0A8I0EU20"/>
<evidence type="ECO:0000256" key="4">
    <source>
        <dbReference type="PROSITE-ProRule" id="PRU00335"/>
    </source>
</evidence>
<dbReference type="Pfam" id="PF00440">
    <property type="entry name" value="TetR_N"/>
    <property type="match status" value="1"/>
</dbReference>
<protein>
    <submittedName>
        <fullName evidence="6">TetR/AcrR family transcriptional regulator</fullName>
    </submittedName>
</protein>